<comment type="caution">
    <text evidence="2">The sequence shown here is derived from an EMBL/GenBank/DDBJ whole genome shotgun (WGS) entry which is preliminary data.</text>
</comment>
<dbReference type="InterPro" id="IPR037187">
    <property type="entry name" value="DnaK_N"/>
</dbReference>
<dbReference type="PANTHER" id="PTHR33823:SF4">
    <property type="entry name" value="GENERAL STRESS PROTEIN 16O"/>
    <property type="match status" value="1"/>
</dbReference>
<protein>
    <submittedName>
        <fullName evidence="2">TraR/DksA family transcriptional regulator</fullName>
    </submittedName>
</protein>
<accession>A0ABX0PY56</accession>
<sequence length="127" mass="13849">MATTSLDHDFLSRQKQRLLDLRRQLVAVGDAAGADEQALQAAAGGEPQDAGDDGERFAQQENDEALLGHNERRLAAVDRALEKIDEGTYGISDGNGEAIPRARLEAVPESCYTVEEAADQERIDRTR</sequence>
<name>A0ABX0PY56_9GAMM</name>
<evidence type="ECO:0000313" key="2">
    <source>
        <dbReference type="EMBL" id="NID03414.1"/>
    </source>
</evidence>
<evidence type="ECO:0000313" key="3">
    <source>
        <dbReference type="Proteomes" id="UP001429601"/>
    </source>
</evidence>
<organism evidence="2 3">
    <name type="scientific">Luteibacter jiangsuensis</name>
    <dbReference type="NCBI Taxonomy" id="637577"/>
    <lineage>
        <taxon>Bacteria</taxon>
        <taxon>Pseudomonadati</taxon>
        <taxon>Pseudomonadota</taxon>
        <taxon>Gammaproteobacteria</taxon>
        <taxon>Lysobacterales</taxon>
        <taxon>Rhodanobacteraceae</taxon>
        <taxon>Luteibacter</taxon>
    </lineage>
</organism>
<feature type="zinc finger region" description="dksA C4-type" evidence="1">
    <location>
        <begin position="92"/>
        <end position="116"/>
    </location>
</feature>
<reference evidence="2 3" key="1">
    <citation type="journal article" date="2011" name="Curr. Microbiol.">
        <title>Luteibacter jiangsuensis sp. nov.: a methamidophos-degrading bacterium isolated from a methamidophos-manufacturing factory.</title>
        <authorList>
            <person name="Wang L."/>
            <person name="Wang G.L."/>
            <person name="Li S.P."/>
            <person name="Jiang J.D."/>
        </authorList>
    </citation>
    <scope>NUCLEOTIDE SEQUENCE [LARGE SCALE GENOMIC DNA]</scope>
    <source>
        <strain evidence="2 3">CGMCC 1.10133</strain>
    </source>
</reference>
<dbReference type="PANTHER" id="PTHR33823">
    <property type="entry name" value="RNA POLYMERASE-BINDING TRANSCRIPTION FACTOR DKSA-RELATED"/>
    <property type="match status" value="1"/>
</dbReference>
<proteinExistence type="predicted"/>
<dbReference type="RefSeq" id="WP_167122135.1">
    <property type="nucleotide sequence ID" value="NZ_JAAQQR010000001.1"/>
</dbReference>
<dbReference type="Proteomes" id="UP001429601">
    <property type="component" value="Unassembled WGS sequence"/>
</dbReference>
<dbReference type="PROSITE" id="PS51128">
    <property type="entry name" value="ZF_DKSA_2"/>
    <property type="match status" value="1"/>
</dbReference>
<dbReference type="EMBL" id="JAAQQR010000001">
    <property type="protein sequence ID" value="NID03414.1"/>
    <property type="molecule type" value="Genomic_DNA"/>
</dbReference>
<gene>
    <name evidence="2" type="ORF">HBF26_00835</name>
</gene>
<dbReference type="SUPFAM" id="SSF109635">
    <property type="entry name" value="DnaK suppressor protein DksA, alpha-hairpin domain"/>
    <property type="match status" value="1"/>
</dbReference>
<evidence type="ECO:0000256" key="1">
    <source>
        <dbReference type="PROSITE-ProRule" id="PRU00510"/>
    </source>
</evidence>
<keyword evidence="3" id="KW-1185">Reference proteome</keyword>
<dbReference type="Gene3D" id="1.20.120.910">
    <property type="entry name" value="DksA, coiled-coil domain"/>
    <property type="match status" value="1"/>
</dbReference>